<evidence type="ECO:0000256" key="5">
    <source>
        <dbReference type="ARBA" id="ARBA00022553"/>
    </source>
</evidence>
<dbReference type="PANTHER" id="PTHR43047">
    <property type="entry name" value="TWO-COMPONENT HISTIDINE PROTEIN KINASE"/>
    <property type="match status" value="1"/>
</dbReference>
<dbReference type="PROSITE" id="PS50109">
    <property type="entry name" value="HIS_KIN"/>
    <property type="match status" value="1"/>
</dbReference>
<dbReference type="PANTHER" id="PTHR43047:SF64">
    <property type="entry name" value="HISTIDINE KINASE CONTAINING CHEY-HOMOLOGOUS RECEIVER DOMAIN AND PAS DOMAIN-RELATED"/>
    <property type="match status" value="1"/>
</dbReference>
<feature type="transmembrane region" description="Helical" evidence="12">
    <location>
        <begin position="158"/>
        <end position="180"/>
    </location>
</feature>
<gene>
    <name evidence="17" type="ORF">GCM10011613_34530</name>
</gene>
<evidence type="ECO:0000259" key="15">
    <source>
        <dbReference type="PROSITE" id="PS50112"/>
    </source>
</evidence>
<dbReference type="InterPro" id="IPR035965">
    <property type="entry name" value="PAS-like_dom_sf"/>
</dbReference>
<dbReference type="Pfam" id="PF13426">
    <property type="entry name" value="PAS_9"/>
    <property type="match status" value="1"/>
</dbReference>
<feature type="domain" description="Response regulatory" evidence="14">
    <location>
        <begin position="1047"/>
        <end position="1163"/>
    </location>
</feature>
<dbReference type="PRINTS" id="PR00344">
    <property type="entry name" value="BCTRLSENSOR"/>
</dbReference>
<feature type="modified residue" description="4-aspartylphosphate" evidence="11">
    <location>
        <position position="1096"/>
    </location>
</feature>
<dbReference type="PROSITE" id="PS50113">
    <property type="entry name" value="PAC"/>
    <property type="match status" value="1"/>
</dbReference>
<dbReference type="Gene3D" id="3.30.450.20">
    <property type="entry name" value="PAS domain"/>
    <property type="match status" value="2"/>
</dbReference>
<dbReference type="CDD" id="cd00130">
    <property type="entry name" value="PAS"/>
    <property type="match status" value="2"/>
</dbReference>
<dbReference type="NCBIfam" id="TIGR00229">
    <property type="entry name" value="sensory_box"/>
    <property type="match status" value="2"/>
</dbReference>
<dbReference type="Gene3D" id="1.10.287.130">
    <property type="match status" value="1"/>
</dbReference>
<dbReference type="Pfam" id="PF00512">
    <property type="entry name" value="HisKA"/>
    <property type="match status" value="1"/>
</dbReference>
<keyword evidence="9 12" id="KW-1133">Transmembrane helix</keyword>
<evidence type="ECO:0000313" key="17">
    <source>
        <dbReference type="EMBL" id="GGY86488.1"/>
    </source>
</evidence>
<feature type="domain" description="Histidine kinase" evidence="13">
    <location>
        <begin position="808"/>
        <end position="1023"/>
    </location>
</feature>
<comment type="caution">
    <text evidence="17">The sequence shown here is derived from an EMBL/GenBank/DDBJ whole genome shotgun (WGS) entry which is preliminary data.</text>
</comment>
<name>A0ABQ3BE88_9GAMM</name>
<dbReference type="Pfam" id="PF05231">
    <property type="entry name" value="MASE1"/>
    <property type="match status" value="1"/>
</dbReference>
<dbReference type="SMART" id="SM00091">
    <property type="entry name" value="PAS"/>
    <property type="match status" value="2"/>
</dbReference>
<keyword evidence="5 11" id="KW-0597">Phosphoprotein</keyword>
<evidence type="ECO:0000256" key="4">
    <source>
        <dbReference type="ARBA" id="ARBA00022475"/>
    </source>
</evidence>
<accession>A0ABQ3BE88</accession>
<organism evidence="17 18">
    <name type="scientific">Cellvibrio zantedeschiae</name>
    <dbReference type="NCBI Taxonomy" id="1237077"/>
    <lineage>
        <taxon>Bacteria</taxon>
        <taxon>Pseudomonadati</taxon>
        <taxon>Pseudomonadota</taxon>
        <taxon>Gammaproteobacteria</taxon>
        <taxon>Cellvibrionales</taxon>
        <taxon>Cellvibrionaceae</taxon>
        <taxon>Cellvibrio</taxon>
    </lineage>
</organism>
<evidence type="ECO:0000259" key="13">
    <source>
        <dbReference type="PROSITE" id="PS50109"/>
    </source>
</evidence>
<dbReference type="InterPro" id="IPR007895">
    <property type="entry name" value="MASE1"/>
</dbReference>
<keyword evidence="6" id="KW-0808">Transferase</keyword>
<evidence type="ECO:0000256" key="6">
    <source>
        <dbReference type="ARBA" id="ARBA00022679"/>
    </source>
</evidence>
<dbReference type="SUPFAM" id="SSF55874">
    <property type="entry name" value="ATPase domain of HSP90 chaperone/DNA topoisomerase II/histidine kinase"/>
    <property type="match status" value="1"/>
</dbReference>
<comment type="subcellular location">
    <subcellularLocation>
        <location evidence="2">Cell membrane</location>
        <topology evidence="2">Multi-pass membrane protein</topology>
    </subcellularLocation>
</comment>
<dbReference type="SMART" id="SM00086">
    <property type="entry name" value="PAC"/>
    <property type="match status" value="2"/>
</dbReference>
<dbReference type="InterPro" id="IPR036890">
    <property type="entry name" value="HATPase_C_sf"/>
</dbReference>
<feature type="domain" description="PAS" evidence="15">
    <location>
        <begin position="543"/>
        <end position="613"/>
    </location>
</feature>
<dbReference type="InterPro" id="IPR001789">
    <property type="entry name" value="Sig_transdc_resp-reg_receiver"/>
</dbReference>
<evidence type="ECO:0000256" key="8">
    <source>
        <dbReference type="ARBA" id="ARBA00022777"/>
    </source>
</evidence>
<feature type="transmembrane region" description="Helical" evidence="12">
    <location>
        <begin position="44"/>
        <end position="67"/>
    </location>
</feature>
<proteinExistence type="predicted"/>
<dbReference type="Proteomes" id="UP000619761">
    <property type="component" value="Unassembled WGS sequence"/>
</dbReference>
<dbReference type="InterPro" id="IPR000014">
    <property type="entry name" value="PAS"/>
</dbReference>
<keyword evidence="7 12" id="KW-0812">Transmembrane</keyword>
<evidence type="ECO:0000259" key="16">
    <source>
        <dbReference type="PROSITE" id="PS50113"/>
    </source>
</evidence>
<dbReference type="CDD" id="cd16922">
    <property type="entry name" value="HATPase_EvgS-ArcB-TorS-like"/>
    <property type="match status" value="1"/>
</dbReference>
<feature type="transmembrane region" description="Helical" evidence="12">
    <location>
        <begin position="121"/>
        <end position="146"/>
    </location>
</feature>
<dbReference type="InterPro" id="IPR004358">
    <property type="entry name" value="Sig_transdc_His_kin-like_C"/>
</dbReference>
<evidence type="ECO:0000256" key="12">
    <source>
        <dbReference type="SAM" id="Phobius"/>
    </source>
</evidence>
<dbReference type="InterPro" id="IPR003594">
    <property type="entry name" value="HATPase_dom"/>
</dbReference>
<dbReference type="SMART" id="SM00448">
    <property type="entry name" value="REC"/>
    <property type="match status" value="1"/>
</dbReference>
<dbReference type="PROSITE" id="PS50110">
    <property type="entry name" value="RESPONSE_REGULATORY"/>
    <property type="match status" value="1"/>
</dbReference>
<dbReference type="Pfam" id="PF02518">
    <property type="entry name" value="HATPase_c"/>
    <property type="match status" value="1"/>
</dbReference>
<dbReference type="SUPFAM" id="SSF55785">
    <property type="entry name" value="PYP-like sensor domain (PAS domain)"/>
    <property type="match status" value="2"/>
</dbReference>
<comment type="catalytic activity">
    <reaction evidence="1">
        <text>ATP + protein L-histidine = ADP + protein N-phospho-L-histidine.</text>
        <dbReference type="EC" id="2.7.13.3"/>
    </reaction>
</comment>
<evidence type="ECO:0000259" key="14">
    <source>
        <dbReference type="PROSITE" id="PS50110"/>
    </source>
</evidence>
<keyword evidence="8" id="KW-0418">Kinase</keyword>
<sequence>MKDFINNTITLNVLLCVSYFLLATLGFQWGALTANATLLWPPSGLAVFACIVFGYRALPGLVLGAIISSQSISFSNPAGASAFAYFIASITGSASILQAFVIARFSKHYYLNNFCVTTSSAVYFTLKVLIFCTIAATIGNITLWQADIINLATALQNWAVWWMGDSIGVLIISPLLLWIYHRKAFSQRPQTHAFLIFCAGIGMVLLTVAAVGHNERETYQKNLIHETENLQTGIQSNIDLAIRDLSTLQEYFSNNIPNQDEFRKLTEPLLKRNPSLDSFSWIPATNSKQANLALNFNDGFELARSKETSSSWQTANDQGFTNDLLADLTKKLSIANSDIFLRSDADGKQSASPIINLAAPIYSCSHAQKHQCKIHNVVSSALNLNSLMHSVTSRNPLVKLDIQLAINSSPHQITYWQWSGDQWIKQAEGNLSLVKSSTLLHGRIPVIKIMDSQWQLLVSQKNISIWFLPNLLQCFIFVIGCALVCLLSAYLQALYRQDQLIIDSREKLKEEINSQTEALRAANDWLLKEIEEKRTTQDQLKASEAHMRALLDNIPDPIWFKSPEGVYLSFNKAVVALFKRNEKEMIGKKAGDYVDADFEATIKRFEASVLASKKAVRRELWMHIPASNENRLMDTIKVAMRDENNKPTGILSIARDITEQHYLIDELEKFKRFSEYASEGFSIMSLSAETLYMNRSMQRMLLSDNTFSHNHFLNYFPADLHEQWREDIFPYVLLKGYWQGELAALRADGSRFPTKATFFALRDDKGKPLYIGEIMSDISEQKQIEKSLQVAKEAAEEATRAKSRFLANMSHEIRTPLNAVLGYSQLLMTEPQLSTQQHERLQAILNAGQRLLHLINDVLDLSKIEAGVLHFRQDLFDLRQELNDTIAIMRTKATAKGLALHYDIQLPTPAIVKSDRQKIGQIILNLLGNAIKFTHTGEINIKVQTDNKSLVINIIDTGPGITAQELQLLFAVFKQGKAGEESGGTGLGLVISKHIAESLGGDITLDSEPGRGTRACLRLPLEIEEDTEIDSAPLVVNAKLAEGQECKVLVIEDDPASRDLLVNLLRDMGCDVKEAHNGKEGLFNALAQKPDIIFTDIRMPELSGTDMLKELRKTFAKSDLPVVAVSASSLEHERNFYLGEGFHEFIGKPYQFSDIYSALQKFTGVAFVATEDSLISHDQNVIERGIWHIPDELMALQQQLQTLKLSLNSGDMNNSKKLFALQSVQTLGKNSYQKIHNAMRQYDLVLAEQFLDELMAEIASVIDAQKN</sequence>
<keyword evidence="18" id="KW-1185">Reference proteome</keyword>
<dbReference type="CDD" id="cd17546">
    <property type="entry name" value="REC_hyHK_CKI1_RcsC-like"/>
    <property type="match status" value="1"/>
</dbReference>
<feature type="transmembrane region" description="Helical" evidence="12">
    <location>
        <begin position="12"/>
        <end position="32"/>
    </location>
</feature>
<dbReference type="EMBL" id="BMYZ01000004">
    <property type="protein sequence ID" value="GGY86488.1"/>
    <property type="molecule type" value="Genomic_DNA"/>
</dbReference>
<evidence type="ECO:0000256" key="9">
    <source>
        <dbReference type="ARBA" id="ARBA00022989"/>
    </source>
</evidence>
<keyword evidence="10 12" id="KW-0472">Membrane</keyword>
<evidence type="ECO:0000313" key="18">
    <source>
        <dbReference type="Proteomes" id="UP000619761"/>
    </source>
</evidence>
<dbReference type="SMART" id="SM00388">
    <property type="entry name" value="HisKA"/>
    <property type="match status" value="1"/>
</dbReference>
<evidence type="ECO:0000256" key="11">
    <source>
        <dbReference type="PROSITE-ProRule" id="PRU00169"/>
    </source>
</evidence>
<reference evidence="18" key="1">
    <citation type="journal article" date="2019" name="Int. J. Syst. Evol. Microbiol.">
        <title>The Global Catalogue of Microorganisms (GCM) 10K type strain sequencing project: providing services to taxonomists for standard genome sequencing and annotation.</title>
        <authorList>
            <consortium name="The Broad Institute Genomics Platform"/>
            <consortium name="The Broad Institute Genome Sequencing Center for Infectious Disease"/>
            <person name="Wu L."/>
            <person name="Ma J."/>
        </authorList>
    </citation>
    <scope>NUCLEOTIDE SEQUENCE [LARGE SCALE GENOMIC DNA]</scope>
    <source>
        <strain evidence="18">KCTC 32239</strain>
    </source>
</reference>
<dbReference type="Gene3D" id="3.40.50.2300">
    <property type="match status" value="1"/>
</dbReference>
<dbReference type="InterPro" id="IPR003661">
    <property type="entry name" value="HisK_dim/P_dom"/>
</dbReference>
<dbReference type="InterPro" id="IPR036097">
    <property type="entry name" value="HisK_dim/P_sf"/>
</dbReference>
<evidence type="ECO:0000256" key="2">
    <source>
        <dbReference type="ARBA" id="ARBA00004651"/>
    </source>
</evidence>
<feature type="domain" description="PAC" evidence="16">
    <location>
        <begin position="738"/>
        <end position="790"/>
    </location>
</feature>
<dbReference type="InterPro" id="IPR001610">
    <property type="entry name" value="PAC"/>
</dbReference>
<dbReference type="SUPFAM" id="SSF47384">
    <property type="entry name" value="Homodimeric domain of signal transducing histidine kinase"/>
    <property type="match status" value="1"/>
</dbReference>
<protein>
    <recommendedName>
        <fullName evidence="3">histidine kinase</fullName>
        <ecNumber evidence="3">2.7.13.3</ecNumber>
    </recommendedName>
</protein>
<keyword evidence="4" id="KW-1003">Cell membrane</keyword>
<dbReference type="Pfam" id="PF00072">
    <property type="entry name" value="Response_reg"/>
    <property type="match status" value="1"/>
</dbReference>
<feature type="transmembrane region" description="Helical" evidence="12">
    <location>
        <begin position="192"/>
        <end position="212"/>
    </location>
</feature>
<evidence type="ECO:0000256" key="1">
    <source>
        <dbReference type="ARBA" id="ARBA00000085"/>
    </source>
</evidence>
<dbReference type="InterPro" id="IPR005467">
    <property type="entry name" value="His_kinase_dom"/>
</dbReference>
<evidence type="ECO:0000256" key="7">
    <source>
        <dbReference type="ARBA" id="ARBA00022692"/>
    </source>
</evidence>
<dbReference type="Pfam" id="PF08448">
    <property type="entry name" value="PAS_4"/>
    <property type="match status" value="1"/>
</dbReference>
<dbReference type="InterPro" id="IPR011006">
    <property type="entry name" value="CheY-like_superfamily"/>
</dbReference>
<dbReference type="RefSeq" id="WP_189420921.1">
    <property type="nucleotide sequence ID" value="NZ_BMYZ01000004.1"/>
</dbReference>
<dbReference type="Gene3D" id="3.30.565.10">
    <property type="entry name" value="Histidine kinase-like ATPase, C-terminal domain"/>
    <property type="match status" value="1"/>
</dbReference>
<dbReference type="PROSITE" id="PS50112">
    <property type="entry name" value="PAS"/>
    <property type="match status" value="1"/>
</dbReference>
<dbReference type="CDD" id="cd00082">
    <property type="entry name" value="HisKA"/>
    <property type="match status" value="1"/>
</dbReference>
<dbReference type="InterPro" id="IPR000700">
    <property type="entry name" value="PAS-assoc_C"/>
</dbReference>
<evidence type="ECO:0000256" key="3">
    <source>
        <dbReference type="ARBA" id="ARBA00012438"/>
    </source>
</evidence>
<dbReference type="SUPFAM" id="SSF52172">
    <property type="entry name" value="CheY-like"/>
    <property type="match status" value="1"/>
</dbReference>
<evidence type="ECO:0000256" key="10">
    <source>
        <dbReference type="ARBA" id="ARBA00023136"/>
    </source>
</evidence>
<feature type="transmembrane region" description="Helical" evidence="12">
    <location>
        <begin position="79"/>
        <end position="101"/>
    </location>
</feature>
<dbReference type="SMART" id="SM00387">
    <property type="entry name" value="HATPase_c"/>
    <property type="match status" value="1"/>
</dbReference>
<dbReference type="InterPro" id="IPR013656">
    <property type="entry name" value="PAS_4"/>
</dbReference>
<dbReference type="EC" id="2.7.13.3" evidence="3"/>
<feature type="transmembrane region" description="Helical" evidence="12">
    <location>
        <begin position="471"/>
        <end position="491"/>
    </location>
</feature>